<name>A0A816V5U6_9BILA</name>
<proteinExistence type="predicted"/>
<organism evidence="1 2">
    <name type="scientific">Rotaria magnacalcarata</name>
    <dbReference type="NCBI Taxonomy" id="392030"/>
    <lineage>
        <taxon>Eukaryota</taxon>
        <taxon>Metazoa</taxon>
        <taxon>Spiralia</taxon>
        <taxon>Gnathifera</taxon>
        <taxon>Rotifera</taxon>
        <taxon>Eurotatoria</taxon>
        <taxon>Bdelloidea</taxon>
        <taxon>Philodinida</taxon>
        <taxon>Philodinidae</taxon>
        <taxon>Rotaria</taxon>
    </lineage>
</organism>
<evidence type="ECO:0000313" key="1">
    <source>
        <dbReference type="EMBL" id="CAF2122861.1"/>
    </source>
</evidence>
<dbReference type="SUPFAM" id="SSF48452">
    <property type="entry name" value="TPR-like"/>
    <property type="match status" value="1"/>
</dbReference>
<dbReference type="Pfam" id="PF06041">
    <property type="entry name" value="DUF924"/>
    <property type="match status" value="1"/>
</dbReference>
<protein>
    <submittedName>
        <fullName evidence="1">Uncharacterized protein</fullName>
    </submittedName>
</protein>
<accession>A0A816V5U6</accession>
<comment type="caution">
    <text evidence="1">The sequence shown here is derived from an EMBL/GenBank/DDBJ whole genome shotgun (WGS) entry which is preliminary data.</text>
</comment>
<gene>
    <name evidence="1" type="ORF">XDN619_LOCUS23111</name>
</gene>
<dbReference type="InterPro" id="IPR010323">
    <property type="entry name" value="DUF924"/>
</dbReference>
<evidence type="ECO:0000313" key="2">
    <source>
        <dbReference type="Proteomes" id="UP000663887"/>
    </source>
</evidence>
<dbReference type="Proteomes" id="UP000663887">
    <property type="component" value="Unassembled WGS sequence"/>
</dbReference>
<dbReference type="InterPro" id="IPR011990">
    <property type="entry name" value="TPR-like_helical_dom_sf"/>
</dbReference>
<sequence>MSTYAEMTLLNSSDQVLSYWFGGDYFKEEAHNTLNNVDYIKSRMPLWFGRADPTFDLVQSNSVELLALLERIHNTSEDWSSKTGIMAKILVFDQFARSIYRGTAKAFQYDDHTRECVMFLLSKNWFLDYTAIERLFIIIALQHSELMEAQTMGVKLASTIVDNITENHDDLKYYFDNLKGFPHEHHDVIQQFGRFPGRNDAMGRESTVEEVEWLTSPDCPGWAKSQLKK</sequence>
<dbReference type="EMBL" id="CAJNRG010010447">
    <property type="protein sequence ID" value="CAF2122861.1"/>
    <property type="molecule type" value="Genomic_DNA"/>
</dbReference>
<reference evidence="1" key="1">
    <citation type="submission" date="2021-02" db="EMBL/GenBank/DDBJ databases">
        <authorList>
            <person name="Nowell W R."/>
        </authorList>
    </citation>
    <scope>NUCLEOTIDE SEQUENCE</scope>
</reference>
<dbReference type="Gene3D" id="1.25.40.10">
    <property type="entry name" value="Tetratricopeptide repeat domain"/>
    <property type="match status" value="1"/>
</dbReference>
<dbReference type="AlphaFoldDB" id="A0A816V5U6"/>
<dbReference type="Gene3D" id="1.20.58.320">
    <property type="entry name" value="TPR-like"/>
    <property type="match status" value="1"/>
</dbReference>